<evidence type="ECO:0000256" key="1">
    <source>
        <dbReference type="SAM" id="SignalP"/>
    </source>
</evidence>
<feature type="signal peptide" evidence="1">
    <location>
        <begin position="1"/>
        <end position="23"/>
    </location>
</feature>
<keyword evidence="1" id="KW-0732">Signal</keyword>
<feature type="non-terminal residue" evidence="2">
    <location>
        <position position="1"/>
    </location>
</feature>
<protein>
    <submittedName>
        <fullName evidence="2">Uncharacterized protein</fullName>
    </submittedName>
</protein>
<sequence>TGWGPLFMAAIAIQSAITDLADSCADHDISRADPAYHAVRDQLPHLTRSDTDLGIAVLLSSPSSLLAIIDMIKSYPAPFDLIRGSLLDLITVIHDLYGVAIRPYANDVIAVCVHLFRGERVHKVRSAALQV</sequence>
<proteinExistence type="predicted"/>
<organism evidence="2">
    <name type="scientific">Spongospora subterranea</name>
    <dbReference type="NCBI Taxonomy" id="70186"/>
    <lineage>
        <taxon>Eukaryota</taxon>
        <taxon>Sar</taxon>
        <taxon>Rhizaria</taxon>
        <taxon>Endomyxa</taxon>
        <taxon>Phytomyxea</taxon>
        <taxon>Plasmodiophorida</taxon>
        <taxon>Plasmodiophoridae</taxon>
        <taxon>Spongospora</taxon>
    </lineage>
</organism>
<dbReference type="AlphaFoldDB" id="A0A0H5QTX1"/>
<feature type="chain" id="PRO_5005223738" evidence="1">
    <location>
        <begin position="24"/>
        <end position="131"/>
    </location>
</feature>
<accession>A0A0H5QTX1</accession>
<reference evidence="2" key="1">
    <citation type="submission" date="2015-04" db="EMBL/GenBank/DDBJ databases">
        <title>The genome sequence of the plant pathogenic Rhizarian Plasmodiophora brassicae reveals insights in its biotrophic life cycle and the origin of chitin synthesis.</title>
        <authorList>
            <person name="Schwelm A."/>
            <person name="Fogelqvist J."/>
            <person name="Knaust A."/>
            <person name="Julke S."/>
            <person name="Lilja T."/>
            <person name="Dhandapani V."/>
            <person name="Bonilla-Rosso G."/>
            <person name="Karlsson M."/>
            <person name="Shevchenko A."/>
            <person name="Choi S.R."/>
            <person name="Kim H.G."/>
            <person name="Park J.Y."/>
            <person name="Lim Y.P."/>
            <person name="Ludwig-Muller J."/>
            <person name="Dixelius C."/>
        </authorList>
    </citation>
    <scope>NUCLEOTIDE SEQUENCE</scope>
    <source>
        <tissue evidence="2">Potato root galls</tissue>
    </source>
</reference>
<evidence type="ECO:0000313" key="2">
    <source>
        <dbReference type="EMBL" id="CRZ05016.1"/>
    </source>
</evidence>
<feature type="non-terminal residue" evidence="2">
    <location>
        <position position="131"/>
    </location>
</feature>
<dbReference type="EMBL" id="HACM01004574">
    <property type="protein sequence ID" value="CRZ05016.1"/>
    <property type="molecule type" value="Transcribed_RNA"/>
</dbReference>
<name>A0A0H5QTX1_9EUKA</name>